<organism evidence="1 2">
    <name type="scientific">Coniosporium tulheliwenetii</name>
    <dbReference type="NCBI Taxonomy" id="3383036"/>
    <lineage>
        <taxon>Eukaryota</taxon>
        <taxon>Fungi</taxon>
        <taxon>Dikarya</taxon>
        <taxon>Ascomycota</taxon>
        <taxon>Pezizomycotina</taxon>
        <taxon>Dothideomycetes</taxon>
        <taxon>Dothideomycetes incertae sedis</taxon>
        <taxon>Coniosporium</taxon>
    </lineage>
</organism>
<name>A0ACC2ZPB4_9PEZI</name>
<evidence type="ECO:0000313" key="1">
    <source>
        <dbReference type="EMBL" id="KAJ9649421.1"/>
    </source>
</evidence>
<reference evidence="1" key="1">
    <citation type="submission" date="2022-10" db="EMBL/GenBank/DDBJ databases">
        <title>Culturing micro-colonial fungi from biological soil crusts in the Mojave desert and describing Neophaeococcomyces mojavensis, and introducing the new genera and species Taxawa tesnikishii.</title>
        <authorList>
            <person name="Kurbessoian T."/>
            <person name="Stajich J.E."/>
        </authorList>
    </citation>
    <scope>NUCLEOTIDE SEQUENCE</scope>
    <source>
        <strain evidence="1">JES_115</strain>
    </source>
</reference>
<sequence length="83" mass="8907">MATPQTLFKIAAIINAIFVPGHIVFGLTDVHPAINSIPPTPQHRVGKRGAQNCYNYVNASLLVAGVFCPLLPPDLLCPVMRDA</sequence>
<evidence type="ECO:0000313" key="2">
    <source>
        <dbReference type="Proteomes" id="UP001172680"/>
    </source>
</evidence>
<keyword evidence="2" id="KW-1185">Reference proteome</keyword>
<accession>A0ACC2ZPB4</accession>
<dbReference type="EMBL" id="JAPDRP010000001">
    <property type="protein sequence ID" value="KAJ9649421.1"/>
    <property type="molecule type" value="Genomic_DNA"/>
</dbReference>
<gene>
    <name evidence="1" type="ORF">H2199_000196</name>
</gene>
<proteinExistence type="predicted"/>
<dbReference type="Proteomes" id="UP001172680">
    <property type="component" value="Unassembled WGS sequence"/>
</dbReference>
<protein>
    <submittedName>
        <fullName evidence="1">Uncharacterized protein</fullName>
    </submittedName>
</protein>
<comment type="caution">
    <text evidence="1">The sequence shown here is derived from an EMBL/GenBank/DDBJ whole genome shotgun (WGS) entry which is preliminary data.</text>
</comment>